<dbReference type="AlphaFoldDB" id="A0AAQ3NK55"/>
<gene>
    <name evidence="2" type="ORF">V8G54_014512</name>
</gene>
<feature type="domain" description="Retrotransposon Copia-like N-terminal" evidence="1">
    <location>
        <begin position="15"/>
        <end position="62"/>
    </location>
</feature>
<accession>A0AAQ3NK55</accession>
<organism evidence="2 3">
    <name type="scientific">Vigna mungo</name>
    <name type="common">Black gram</name>
    <name type="synonym">Phaseolus mungo</name>
    <dbReference type="NCBI Taxonomy" id="3915"/>
    <lineage>
        <taxon>Eukaryota</taxon>
        <taxon>Viridiplantae</taxon>
        <taxon>Streptophyta</taxon>
        <taxon>Embryophyta</taxon>
        <taxon>Tracheophyta</taxon>
        <taxon>Spermatophyta</taxon>
        <taxon>Magnoliopsida</taxon>
        <taxon>eudicotyledons</taxon>
        <taxon>Gunneridae</taxon>
        <taxon>Pentapetalae</taxon>
        <taxon>rosids</taxon>
        <taxon>fabids</taxon>
        <taxon>Fabales</taxon>
        <taxon>Fabaceae</taxon>
        <taxon>Papilionoideae</taxon>
        <taxon>50 kb inversion clade</taxon>
        <taxon>NPAAA clade</taxon>
        <taxon>indigoferoid/millettioid clade</taxon>
        <taxon>Phaseoleae</taxon>
        <taxon>Vigna</taxon>
    </lineage>
</organism>
<dbReference type="PANTHER" id="PTHR37610:SF55">
    <property type="entry name" value="RETROTRANSPOSON COPIA-LIKE N-TERMINAL DOMAIN-CONTAINING PROTEIN"/>
    <property type="match status" value="1"/>
</dbReference>
<dbReference type="Proteomes" id="UP001374535">
    <property type="component" value="Chromosome 5"/>
</dbReference>
<name>A0AAQ3NK55_VIGMU</name>
<proteinExistence type="predicted"/>
<keyword evidence="3" id="KW-1185">Reference proteome</keyword>
<reference evidence="2 3" key="1">
    <citation type="journal article" date="2023" name="Life. Sci Alliance">
        <title>Evolutionary insights into 3D genome organization and epigenetic landscape of Vigna mungo.</title>
        <authorList>
            <person name="Junaid A."/>
            <person name="Singh B."/>
            <person name="Bhatia S."/>
        </authorList>
    </citation>
    <scope>NUCLEOTIDE SEQUENCE [LARGE SCALE GENOMIC DNA]</scope>
    <source>
        <strain evidence="2">Urdbean</strain>
    </source>
</reference>
<evidence type="ECO:0000259" key="1">
    <source>
        <dbReference type="Pfam" id="PF14244"/>
    </source>
</evidence>
<dbReference type="EMBL" id="CP144696">
    <property type="protein sequence ID" value="WVZ09982.1"/>
    <property type="molecule type" value="Genomic_DNA"/>
</dbReference>
<dbReference type="InterPro" id="IPR029472">
    <property type="entry name" value="Copia-like_N"/>
</dbReference>
<protein>
    <recommendedName>
        <fullName evidence="1">Retrotransposon Copia-like N-terminal domain-containing protein</fullName>
    </recommendedName>
</protein>
<evidence type="ECO:0000313" key="2">
    <source>
        <dbReference type="EMBL" id="WVZ09982.1"/>
    </source>
</evidence>
<sequence>MTDEHNDPSSFLYLHPGENPATSLVSPLLDSTNYYAWSKSMATALSAKNKSQFIDGTATEPPRGDPSHNAWKQCNSMVVSWLVHSVLPDVRHNIICMWVFDLVGPKDFYRSVDVIR</sequence>
<dbReference type="PANTHER" id="PTHR37610">
    <property type="entry name" value="CCHC-TYPE DOMAIN-CONTAINING PROTEIN"/>
    <property type="match status" value="1"/>
</dbReference>
<dbReference type="Pfam" id="PF14244">
    <property type="entry name" value="Retrotran_gag_3"/>
    <property type="match status" value="1"/>
</dbReference>
<evidence type="ECO:0000313" key="3">
    <source>
        <dbReference type="Proteomes" id="UP001374535"/>
    </source>
</evidence>